<dbReference type="Proteomes" id="UP000604475">
    <property type="component" value="Unassembled WGS sequence"/>
</dbReference>
<dbReference type="NCBIfam" id="NF005559">
    <property type="entry name" value="PRK07231.1"/>
    <property type="match status" value="1"/>
</dbReference>
<dbReference type="PRINTS" id="PR00080">
    <property type="entry name" value="SDRFAMILY"/>
</dbReference>
<dbReference type="Gene3D" id="3.40.50.720">
    <property type="entry name" value="NAD(P)-binding Rossmann-like Domain"/>
    <property type="match status" value="1"/>
</dbReference>
<sequence>MQVGLDGKVALVTGASQGIGAAIAKIFAENGARVMLSSRKQEGLEKTAAQIDGEVAVHPAHAGSPEAAERAVAATLDRFGRLDVLVNNAATNPYAGPLIDIDLPRLDKTIEVNLRGPLVWTQQAWRQWQSEHGGSVLNIASIGGMKYGGPIGAYDMTKAALIHQTKHLATELGPKVRVNALAPGLVQTAFARYLWEGAGDDPAGAAWPWPLRRIGQPGDIASAALWLASDHASWITGEVLVIDGGSVLGAGGLRGRAGSPGQTRLR</sequence>
<comment type="caution">
    <text evidence="3">The sequence shown here is derived from an EMBL/GenBank/DDBJ whole genome shotgun (WGS) entry which is preliminary data.</text>
</comment>
<comment type="similarity">
    <text evidence="1">Belongs to the short-chain dehydrogenases/reductases (SDR) family.</text>
</comment>
<organism evidence="3 4">
    <name type="scientific">Frankia nepalensis</name>
    <dbReference type="NCBI Taxonomy" id="1836974"/>
    <lineage>
        <taxon>Bacteria</taxon>
        <taxon>Bacillati</taxon>
        <taxon>Actinomycetota</taxon>
        <taxon>Actinomycetes</taxon>
        <taxon>Frankiales</taxon>
        <taxon>Frankiaceae</taxon>
        <taxon>Frankia</taxon>
    </lineage>
</organism>
<dbReference type="GO" id="GO:0016491">
    <property type="term" value="F:oxidoreductase activity"/>
    <property type="evidence" value="ECO:0007669"/>
    <property type="project" value="UniProtKB-KW"/>
</dbReference>
<dbReference type="CDD" id="cd05233">
    <property type="entry name" value="SDR_c"/>
    <property type="match status" value="1"/>
</dbReference>
<dbReference type="InterPro" id="IPR002347">
    <property type="entry name" value="SDR_fam"/>
</dbReference>
<protein>
    <submittedName>
        <fullName evidence="3">SDR family oxidoreductase</fullName>
    </submittedName>
</protein>
<gene>
    <name evidence="3" type="ORF">I7412_09615</name>
</gene>
<accession>A0A937UN05</accession>
<reference evidence="3" key="1">
    <citation type="submission" date="2020-12" db="EMBL/GenBank/DDBJ databases">
        <title>Genomic characterization of non-nitrogen-fixing Frankia strains.</title>
        <authorList>
            <person name="Carlos-Shanley C."/>
            <person name="Guerra T."/>
            <person name="Hahn D."/>
        </authorList>
    </citation>
    <scope>NUCLEOTIDE SEQUENCE</scope>
    <source>
        <strain evidence="3">CN6</strain>
    </source>
</reference>
<evidence type="ECO:0000256" key="2">
    <source>
        <dbReference type="ARBA" id="ARBA00023002"/>
    </source>
</evidence>
<evidence type="ECO:0000256" key="1">
    <source>
        <dbReference type="ARBA" id="ARBA00006484"/>
    </source>
</evidence>
<dbReference type="RefSeq" id="WP_203002284.1">
    <property type="nucleotide sequence ID" value="NZ_JADWYV010000045.1"/>
</dbReference>
<dbReference type="AlphaFoldDB" id="A0A937UN05"/>
<dbReference type="InterPro" id="IPR036291">
    <property type="entry name" value="NAD(P)-bd_dom_sf"/>
</dbReference>
<dbReference type="EMBL" id="JAEACQ010000160">
    <property type="protein sequence ID" value="MBL7627422.1"/>
    <property type="molecule type" value="Genomic_DNA"/>
</dbReference>
<evidence type="ECO:0000313" key="3">
    <source>
        <dbReference type="EMBL" id="MBL7627422.1"/>
    </source>
</evidence>
<keyword evidence="2" id="KW-0560">Oxidoreductase</keyword>
<dbReference type="PANTHER" id="PTHR43943">
    <property type="entry name" value="DEHYDROGENASE/REDUCTASE (SDR FAMILY) MEMBER 4"/>
    <property type="match status" value="1"/>
</dbReference>
<dbReference type="SUPFAM" id="SSF51735">
    <property type="entry name" value="NAD(P)-binding Rossmann-fold domains"/>
    <property type="match status" value="1"/>
</dbReference>
<dbReference type="PANTHER" id="PTHR43943:SF2">
    <property type="entry name" value="DEHYDROGENASE_REDUCTASE 4"/>
    <property type="match status" value="1"/>
</dbReference>
<dbReference type="PRINTS" id="PR00081">
    <property type="entry name" value="GDHRDH"/>
</dbReference>
<dbReference type="FunFam" id="3.40.50.720:FF:000084">
    <property type="entry name" value="Short-chain dehydrogenase reductase"/>
    <property type="match status" value="1"/>
</dbReference>
<evidence type="ECO:0000313" key="4">
    <source>
        <dbReference type="Proteomes" id="UP000604475"/>
    </source>
</evidence>
<dbReference type="Pfam" id="PF13561">
    <property type="entry name" value="adh_short_C2"/>
    <property type="match status" value="1"/>
</dbReference>
<name>A0A937UN05_9ACTN</name>
<proteinExistence type="inferred from homology"/>
<keyword evidence="4" id="KW-1185">Reference proteome</keyword>